<gene>
    <name evidence="2" type="ORF">AAND1436_LOCUS6503</name>
</gene>
<evidence type="ECO:0000313" key="2">
    <source>
        <dbReference type="EMBL" id="CAD9376735.1"/>
    </source>
</evidence>
<accession>A0A7S2ASY4</accession>
<feature type="compositionally biased region" description="Basic and acidic residues" evidence="1">
    <location>
        <begin position="223"/>
        <end position="232"/>
    </location>
</feature>
<name>A0A7S2ASY4_9DINO</name>
<sequence length="244" mass="27524">MGRSRSREKDRDRRRDKEKDGKEKDKEKKRSRSRDRRRDEKKKSRSREKEKEKKEKEPAAKSKVGDAEKAKLAANALKEIFTGIAKPDAQKGGNFFIPQDWHLRYKDALGPYKKFVQSCEELALHEIGNGSFKVTKKGDACPETSPAKQEQWKKQLDSAWQTYCKVTPTHERSLKNFTSVLPTGAEKTKADAPKQAQADAPKAEEKKAEEASEGAGTGSQKRKAAEEPKEGGGKTLKKKAKKKP</sequence>
<feature type="compositionally biased region" description="Basic and acidic residues" evidence="1">
    <location>
        <begin position="201"/>
        <end position="210"/>
    </location>
</feature>
<feature type="compositionally biased region" description="Basic and acidic residues" evidence="1">
    <location>
        <begin position="36"/>
        <end position="69"/>
    </location>
</feature>
<feature type="compositionally biased region" description="Basic and acidic residues" evidence="1">
    <location>
        <begin position="1"/>
        <end position="28"/>
    </location>
</feature>
<protein>
    <submittedName>
        <fullName evidence="2">Uncharacterized protein</fullName>
    </submittedName>
</protein>
<dbReference type="EMBL" id="HBGQ01013252">
    <property type="protein sequence ID" value="CAD9376735.1"/>
    <property type="molecule type" value="Transcribed_RNA"/>
</dbReference>
<proteinExistence type="predicted"/>
<reference evidence="2" key="1">
    <citation type="submission" date="2021-01" db="EMBL/GenBank/DDBJ databases">
        <authorList>
            <person name="Corre E."/>
            <person name="Pelletier E."/>
            <person name="Niang G."/>
            <person name="Scheremetjew M."/>
            <person name="Finn R."/>
            <person name="Kale V."/>
            <person name="Holt S."/>
            <person name="Cochrane G."/>
            <person name="Meng A."/>
            <person name="Brown T."/>
            <person name="Cohen L."/>
        </authorList>
    </citation>
    <scope>NUCLEOTIDE SEQUENCE</scope>
    <source>
        <strain evidence="2">CCMP2222</strain>
    </source>
</reference>
<feature type="region of interest" description="Disordered" evidence="1">
    <location>
        <begin position="132"/>
        <end position="153"/>
    </location>
</feature>
<feature type="region of interest" description="Disordered" evidence="1">
    <location>
        <begin position="174"/>
        <end position="244"/>
    </location>
</feature>
<feature type="compositionally biased region" description="Basic residues" evidence="1">
    <location>
        <begin position="235"/>
        <end position="244"/>
    </location>
</feature>
<evidence type="ECO:0000256" key="1">
    <source>
        <dbReference type="SAM" id="MobiDB-lite"/>
    </source>
</evidence>
<dbReference type="AlphaFoldDB" id="A0A7S2ASY4"/>
<feature type="region of interest" description="Disordered" evidence="1">
    <location>
        <begin position="1"/>
        <end position="69"/>
    </location>
</feature>
<organism evidence="2">
    <name type="scientific">Alexandrium andersonii</name>
    <dbReference type="NCBI Taxonomy" id="327968"/>
    <lineage>
        <taxon>Eukaryota</taxon>
        <taxon>Sar</taxon>
        <taxon>Alveolata</taxon>
        <taxon>Dinophyceae</taxon>
        <taxon>Gonyaulacales</taxon>
        <taxon>Pyrocystaceae</taxon>
        <taxon>Alexandrium</taxon>
    </lineage>
</organism>